<dbReference type="AlphaFoldDB" id="A0A173R882"/>
<accession>A0A173R882</accession>
<evidence type="ECO:0000313" key="1">
    <source>
        <dbReference type="EMBL" id="MTK20716.1"/>
    </source>
</evidence>
<dbReference type="OrthoDB" id="9805924at2"/>
<evidence type="ECO:0000313" key="2">
    <source>
        <dbReference type="Proteomes" id="UP000487649"/>
    </source>
</evidence>
<organism evidence="1 2">
    <name type="scientific">Turicibacter sanguinis</name>
    <dbReference type="NCBI Taxonomy" id="154288"/>
    <lineage>
        <taxon>Bacteria</taxon>
        <taxon>Bacillati</taxon>
        <taxon>Bacillota</taxon>
        <taxon>Erysipelotrichia</taxon>
        <taxon>Erysipelotrichales</taxon>
        <taxon>Turicibacteraceae</taxon>
        <taxon>Turicibacter</taxon>
    </lineage>
</organism>
<name>A0A173R882_9FIRM</name>
<proteinExistence type="predicted"/>
<reference evidence="1 2" key="1">
    <citation type="journal article" date="2019" name="Nat. Med.">
        <title>A library of human gut bacterial isolates paired with longitudinal multiomics data enables mechanistic microbiome research.</title>
        <authorList>
            <person name="Poyet M."/>
            <person name="Groussin M."/>
            <person name="Gibbons S.M."/>
            <person name="Avila-Pacheco J."/>
            <person name="Jiang X."/>
            <person name="Kearney S.M."/>
            <person name="Perrotta A.R."/>
            <person name="Berdy B."/>
            <person name="Zhao S."/>
            <person name="Lieberman T.D."/>
            <person name="Swanson P.K."/>
            <person name="Smith M."/>
            <person name="Roesemann S."/>
            <person name="Alexander J.E."/>
            <person name="Rich S.A."/>
            <person name="Livny J."/>
            <person name="Vlamakis H."/>
            <person name="Clish C."/>
            <person name="Bullock K."/>
            <person name="Deik A."/>
            <person name="Scott J."/>
            <person name="Pierce K.A."/>
            <person name="Xavier R.J."/>
            <person name="Alm E.J."/>
        </authorList>
    </citation>
    <scope>NUCLEOTIDE SEQUENCE [LARGE SCALE GENOMIC DNA]</scope>
    <source>
        <strain evidence="1 2">BIOML-A198</strain>
    </source>
</reference>
<sequence>MNIRMATLEDVETLHNLHFALNRHRHSLQPTNYQGKSMDEEWIEENIKTRYRDYILLEVDNEIKGMALVEIKETYSVPGSVKYKYLDLMSFYIVPELDLNYYGHELFTAVRAWGKKYFLSYIQLHELINDVKMVNFLAREQLAVTQQTFKCVI</sequence>
<comment type="caution">
    <text evidence="1">The sequence shown here is derived from an EMBL/GenBank/DDBJ whole genome shotgun (WGS) entry which is preliminary data.</text>
</comment>
<dbReference type="Proteomes" id="UP000487649">
    <property type="component" value="Unassembled WGS sequence"/>
</dbReference>
<dbReference type="GeneID" id="60057652"/>
<dbReference type="SUPFAM" id="SSF55729">
    <property type="entry name" value="Acyl-CoA N-acyltransferases (Nat)"/>
    <property type="match status" value="1"/>
</dbReference>
<dbReference type="InterPro" id="IPR016181">
    <property type="entry name" value="Acyl_CoA_acyltransferase"/>
</dbReference>
<dbReference type="RefSeq" id="WP_006785859.1">
    <property type="nucleotide sequence ID" value="NZ_CABJBH010000017.1"/>
</dbReference>
<dbReference type="Gene3D" id="3.40.630.30">
    <property type="match status" value="1"/>
</dbReference>
<protein>
    <submittedName>
        <fullName evidence="1">Uncharacterized protein</fullName>
    </submittedName>
</protein>
<dbReference type="EMBL" id="WMQE01000007">
    <property type="protein sequence ID" value="MTK20716.1"/>
    <property type="molecule type" value="Genomic_DNA"/>
</dbReference>
<gene>
    <name evidence="1" type="ORF">GMA92_04590</name>
</gene>